<feature type="region of interest" description="Disordered" evidence="1">
    <location>
        <begin position="1"/>
        <end position="79"/>
    </location>
</feature>
<feature type="compositionally biased region" description="Pro residues" evidence="1">
    <location>
        <begin position="49"/>
        <end position="79"/>
    </location>
</feature>
<feature type="compositionally biased region" description="Low complexity" evidence="1">
    <location>
        <begin position="111"/>
        <end position="122"/>
    </location>
</feature>
<sequence length="143" mass="15058">WNLNAGQPGPNPHPPNIGYPGGSSLARLPPINPPFPPGASQGNPAFPLGGPPHPVPQPGYPECPPSGPYPPSYPLPNPLAPGMVGPGVIKKMKKAYKNMHQHHKHGRHCFSSSSSSSSSDSDWIQALDPSLRVAHSKSGDRSF</sequence>
<dbReference type="GeneTree" id="ENSGT00730000111608"/>
<feature type="region of interest" description="Disordered" evidence="1">
    <location>
        <begin position="95"/>
        <end position="123"/>
    </location>
</feature>
<reference evidence="2" key="2">
    <citation type="submission" date="2025-09" db="UniProtKB">
        <authorList>
            <consortium name="Ensembl"/>
        </authorList>
    </citation>
    <scope>IDENTIFICATION</scope>
</reference>
<dbReference type="OMA" id="KMHKKMK"/>
<dbReference type="STRING" id="9516.ENSCCAP00000028922"/>
<evidence type="ECO:0000256" key="1">
    <source>
        <dbReference type="SAM" id="MobiDB-lite"/>
    </source>
</evidence>
<dbReference type="Proteomes" id="UP000233040">
    <property type="component" value="Unassembled WGS sequence"/>
</dbReference>
<keyword evidence="3" id="KW-1185">Reference proteome</keyword>
<reference evidence="2" key="1">
    <citation type="submission" date="2025-08" db="UniProtKB">
        <authorList>
            <consortium name="Ensembl"/>
        </authorList>
    </citation>
    <scope>IDENTIFICATION</scope>
</reference>
<name>A0A2K5RLB2_CEBIM</name>
<dbReference type="PANTHER" id="PTHR36287">
    <property type="match status" value="1"/>
</dbReference>
<evidence type="ECO:0008006" key="4">
    <source>
        <dbReference type="Google" id="ProtNLM"/>
    </source>
</evidence>
<protein>
    <recommendedName>
        <fullName evidence="4">Proline rich 13</fullName>
    </recommendedName>
</protein>
<feature type="compositionally biased region" description="Basic residues" evidence="1">
    <location>
        <begin position="95"/>
        <end position="108"/>
    </location>
</feature>
<proteinExistence type="predicted"/>
<dbReference type="Ensembl" id="ENSCCAT00000046626.1">
    <property type="protein sequence ID" value="ENSCCAP00000028922.1"/>
    <property type="gene ID" value="ENSCCAG00000032480.1"/>
</dbReference>
<dbReference type="PANTHER" id="PTHR36287:SF1">
    <property type="entry name" value="PROLINE-RICH PROTEIN 13"/>
    <property type="match status" value="1"/>
</dbReference>
<dbReference type="AlphaFoldDB" id="A0A2K5RLB2"/>
<evidence type="ECO:0000313" key="2">
    <source>
        <dbReference type="Ensembl" id="ENSCCAP00000028922.1"/>
    </source>
</evidence>
<accession>A0A2K5RLB2</accession>
<evidence type="ECO:0000313" key="3">
    <source>
        <dbReference type="Proteomes" id="UP000233040"/>
    </source>
</evidence>
<organism evidence="2 3">
    <name type="scientific">Cebus imitator</name>
    <name type="common">Panamanian white-faced capuchin</name>
    <name type="synonym">Cebus capucinus imitator</name>
    <dbReference type="NCBI Taxonomy" id="2715852"/>
    <lineage>
        <taxon>Eukaryota</taxon>
        <taxon>Metazoa</taxon>
        <taxon>Chordata</taxon>
        <taxon>Craniata</taxon>
        <taxon>Vertebrata</taxon>
        <taxon>Euteleostomi</taxon>
        <taxon>Mammalia</taxon>
        <taxon>Eutheria</taxon>
        <taxon>Euarchontoglires</taxon>
        <taxon>Primates</taxon>
        <taxon>Haplorrhini</taxon>
        <taxon>Platyrrhini</taxon>
        <taxon>Cebidae</taxon>
        <taxon>Cebinae</taxon>
        <taxon>Cebus</taxon>
    </lineage>
</organism>